<evidence type="ECO:0000256" key="1">
    <source>
        <dbReference type="SAM" id="MobiDB-lite"/>
    </source>
</evidence>
<protein>
    <submittedName>
        <fullName evidence="2">Uncharacterized protein</fullName>
    </submittedName>
</protein>
<keyword evidence="3" id="KW-1185">Reference proteome</keyword>
<evidence type="ECO:0000313" key="2">
    <source>
        <dbReference type="EMBL" id="GBO27004.1"/>
    </source>
</evidence>
<sequence>MPGVPIIPVGVPGILNKRRHYSSRELREETIRLFIRRLIIRELAVPQVGGYQTEIGYRPAARHTEQLLMTGRTKALPQKKEPVGKGGPTSYRLRPHLRLHPHHHNDPSPVQTTRELGE</sequence>
<feature type="region of interest" description="Disordered" evidence="1">
    <location>
        <begin position="71"/>
        <end position="118"/>
    </location>
</feature>
<organism evidence="2 3">
    <name type="scientific">Araneus ventricosus</name>
    <name type="common">Orbweaver spider</name>
    <name type="synonym">Epeira ventricosa</name>
    <dbReference type="NCBI Taxonomy" id="182803"/>
    <lineage>
        <taxon>Eukaryota</taxon>
        <taxon>Metazoa</taxon>
        <taxon>Ecdysozoa</taxon>
        <taxon>Arthropoda</taxon>
        <taxon>Chelicerata</taxon>
        <taxon>Arachnida</taxon>
        <taxon>Araneae</taxon>
        <taxon>Araneomorphae</taxon>
        <taxon>Entelegynae</taxon>
        <taxon>Araneoidea</taxon>
        <taxon>Araneidae</taxon>
        <taxon>Araneus</taxon>
    </lineage>
</organism>
<dbReference type="EMBL" id="BGPR01050002">
    <property type="protein sequence ID" value="GBO27004.1"/>
    <property type="molecule type" value="Genomic_DNA"/>
</dbReference>
<reference evidence="2 3" key="1">
    <citation type="journal article" date="2019" name="Sci. Rep.">
        <title>Orb-weaving spider Araneus ventricosus genome elucidates the spidroin gene catalogue.</title>
        <authorList>
            <person name="Kono N."/>
            <person name="Nakamura H."/>
            <person name="Ohtoshi R."/>
            <person name="Moran D.A.P."/>
            <person name="Shinohara A."/>
            <person name="Yoshida Y."/>
            <person name="Fujiwara M."/>
            <person name="Mori M."/>
            <person name="Tomita M."/>
            <person name="Arakawa K."/>
        </authorList>
    </citation>
    <scope>NUCLEOTIDE SEQUENCE [LARGE SCALE GENOMIC DNA]</scope>
</reference>
<accession>A0A4Y2VS23</accession>
<name>A0A4Y2VS23_ARAVE</name>
<dbReference type="Proteomes" id="UP000499080">
    <property type="component" value="Unassembled WGS sequence"/>
</dbReference>
<feature type="compositionally biased region" description="Polar residues" evidence="1">
    <location>
        <begin position="108"/>
        <end position="118"/>
    </location>
</feature>
<dbReference type="AlphaFoldDB" id="A0A4Y2VS23"/>
<feature type="compositionally biased region" description="Basic residues" evidence="1">
    <location>
        <begin position="93"/>
        <end position="103"/>
    </location>
</feature>
<gene>
    <name evidence="2" type="ORF">AVEN_117860_1</name>
</gene>
<comment type="caution">
    <text evidence="2">The sequence shown here is derived from an EMBL/GenBank/DDBJ whole genome shotgun (WGS) entry which is preliminary data.</text>
</comment>
<proteinExistence type="predicted"/>
<evidence type="ECO:0000313" key="3">
    <source>
        <dbReference type="Proteomes" id="UP000499080"/>
    </source>
</evidence>